<dbReference type="Proteomes" id="UP001437256">
    <property type="component" value="Unassembled WGS sequence"/>
</dbReference>
<sequence>MTLMPTLDGNIVNEDYKYSVLAPVLVTALHMLLYGLYILLFRIGIMMLKRRKRERRRGYRLFQFALIPLFVLASLVAPLGLAWDILTVKTAYWTALGLEPSIETQVSLHTLEICRFVIGFCMSIIADIVLGFRCFLICGWQRKSLKLALLIWYVVIDVSGATTAIWATLSVRKLSTEPPKTEVFLVKNVAIACVSLHMLMNMILTIVIAARILWVSIKKSGARKPKRFQTIVAIMVESCVFYLASWILYFVFRFGYSVRAIDIGSVMLQVTGIAPTLLLVRTNAGEEKEDRDISRAVRSEISISSSPVDKEFVLDISRRGSTVRDKL</sequence>
<evidence type="ECO:0000313" key="3">
    <source>
        <dbReference type="Proteomes" id="UP001437256"/>
    </source>
</evidence>
<keyword evidence="3" id="KW-1185">Reference proteome</keyword>
<feature type="transmembrane region" description="Helical" evidence="1">
    <location>
        <begin position="20"/>
        <end position="40"/>
    </location>
</feature>
<accession>A0ABR2ZW11</accession>
<gene>
    <name evidence="2" type="ORF">AAF712_008539</name>
</gene>
<feature type="transmembrane region" description="Helical" evidence="1">
    <location>
        <begin position="116"/>
        <end position="138"/>
    </location>
</feature>
<keyword evidence="1" id="KW-1133">Transmembrane helix</keyword>
<keyword evidence="1" id="KW-0472">Membrane</keyword>
<proteinExistence type="predicted"/>
<reference evidence="2 3" key="1">
    <citation type="submission" date="2024-05" db="EMBL/GenBank/DDBJ databases">
        <title>A draft genome resource for the thread blight pathogen Marasmius tenuissimus strain MS-2.</title>
        <authorList>
            <person name="Yulfo-Soto G.E."/>
            <person name="Baruah I.K."/>
            <person name="Amoako-Attah I."/>
            <person name="Bukari Y."/>
            <person name="Meinhardt L.W."/>
            <person name="Bailey B.A."/>
            <person name="Cohen S.P."/>
        </authorList>
    </citation>
    <scope>NUCLEOTIDE SEQUENCE [LARGE SCALE GENOMIC DNA]</scope>
    <source>
        <strain evidence="2 3">MS-2</strain>
    </source>
</reference>
<evidence type="ECO:0000313" key="2">
    <source>
        <dbReference type="EMBL" id="KAL0064482.1"/>
    </source>
</evidence>
<feature type="transmembrane region" description="Helical" evidence="1">
    <location>
        <begin position="61"/>
        <end position="83"/>
    </location>
</feature>
<dbReference type="EMBL" id="JBBXMP010000061">
    <property type="protein sequence ID" value="KAL0064482.1"/>
    <property type="molecule type" value="Genomic_DNA"/>
</dbReference>
<feature type="transmembrane region" description="Helical" evidence="1">
    <location>
        <begin position="231"/>
        <end position="252"/>
    </location>
</feature>
<feature type="transmembrane region" description="Helical" evidence="1">
    <location>
        <begin position="189"/>
        <end position="210"/>
    </location>
</feature>
<feature type="transmembrane region" description="Helical" evidence="1">
    <location>
        <begin position="258"/>
        <end position="280"/>
    </location>
</feature>
<comment type="caution">
    <text evidence="2">The sequence shown here is derived from an EMBL/GenBank/DDBJ whole genome shotgun (WGS) entry which is preliminary data.</text>
</comment>
<evidence type="ECO:0000256" key="1">
    <source>
        <dbReference type="SAM" id="Phobius"/>
    </source>
</evidence>
<organism evidence="2 3">
    <name type="scientific">Marasmius tenuissimus</name>
    <dbReference type="NCBI Taxonomy" id="585030"/>
    <lineage>
        <taxon>Eukaryota</taxon>
        <taxon>Fungi</taxon>
        <taxon>Dikarya</taxon>
        <taxon>Basidiomycota</taxon>
        <taxon>Agaricomycotina</taxon>
        <taxon>Agaricomycetes</taxon>
        <taxon>Agaricomycetidae</taxon>
        <taxon>Agaricales</taxon>
        <taxon>Marasmiineae</taxon>
        <taxon>Marasmiaceae</taxon>
        <taxon>Marasmius</taxon>
    </lineage>
</organism>
<feature type="transmembrane region" description="Helical" evidence="1">
    <location>
        <begin position="150"/>
        <end position="169"/>
    </location>
</feature>
<protein>
    <submittedName>
        <fullName evidence="2">Uncharacterized protein</fullName>
    </submittedName>
</protein>
<keyword evidence="1" id="KW-0812">Transmembrane</keyword>
<name>A0ABR2ZW11_9AGAR</name>